<sequence length="92" mass="9809">MEQGDEVCLKYLLDLPDEPGPVQDDFPISLWGHNAIAVKNLRDTAEHGISGTGAAKIPLRDVSLLDSKGCELELVSTALPDPGVLSAEENVL</sequence>
<dbReference type="EMBL" id="JALJOT010000002">
    <property type="protein sequence ID" value="KAK9917655.1"/>
    <property type="molecule type" value="Genomic_DNA"/>
</dbReference>
<reference evidence="1 2" key="1">
    <citation type="journal article" date="2024" name="Nat. Commun.">
        <title>Phylogenomics reveals the evolutionary origins of lichenization in chlorophyte algae.</title>
        <authorList>
            <person name="Puginier C."/>
            <person name="Libourel C."/>
            <person name="Otte J."/>
            <person name="Skaloud P."/>
            <person name="Haon M."/>
            <person name="Grisel S."/>
            <person name="Petersen M."/>
            <person name="Berrin J.G."/>
            <person name="Delaux P.M."/>
            <person name="Dal Grande F."/>
            <person name="Keller J."/>
        </authorList>
    </citation>
    <scope>NUCLEOTIDE SEQUENCE [LARGE SCALE GENOMIC DNA]</scope>
    <source>
        <strain evidence="1 2">SAG 216-7</strain>
    </source>
</reference>
<accession>A0ABR2Z118</accession>
<comment type="caution">
    <text evidence="1">The sequence shown here is derived from an EMBL/GenBank/DDBJ whole genome shotgun (WGS) entry which is preliminary data.</text>
</comment>
<keyword evidence="2" id="KW-1185">Reference proteome</keyword>
<evidence type="ECO:0000313" key="1">
    <source>
        <dbReference type="EMBL" id="KAK9917655.1"/>
    </source>
</evidence>
<name>A0ABR2Z118_9CHLO</name>
<dbReference type="Proteomes" id="UP001491310">
    <property type="component" value="Unassembled WGS sequence"/>
</dbReference>
<protein>
    <submittedName>
        <fullName evidence="1">Uncharacterized protein</fullName>
    </submittedName>
</protein>
<organism evidence="1 2">
    <name type="scientific">Coccomyxa subellipsoidea</name>
    <dbReference type="NCBI Taxonomy" id="248742"/>
    <lineage>
        <taxon>Eukaryota</taxon>
        <taxon>Viridiplantae</taxon>
        <taxon>Chlorophyta</taxon>
        <taxon>core chlorophytes</taxon>
        <taxon>Trebouxiophyceae</taxon>
        <taxon>Trebouxiophyceae incertae sedis</taxon>
        <taxon>Coccomyxaceae</taxon>
        <taxon>Coccomyxa</taxon>
    </lineage>
</organism>
<proteinExistence type="predicted"/>
<evidence type="ECO:0000313" key="2">
    <source>
        <dbReference type="Proteomes" id="UP001491310"/>
    </source>
</evidence>
<gene>
    <name evidence="1" type="ORF">WJX75_006922</name>
</gene>